<feature type="domain" description="LptD C-terminal" evidence="2">
    <location>
        <begin position="300"/>
        <end position="702"/>
    </location>
</feature>
<dbReference type="InterPro" id="IPR045659">
    <property type="entry name" value="LptD_2"/>
</dbReference>
<keyword evidence="5" id="KW-1185">Reference proteome</keyword>
<feature type="chain" id="PRO_5039886944" evidence="1">
    <location>
        <begin position="23"/>
        <end position="770"/>
    </location>
</feature>
<dbReference type="InterPro" id="IPR050218">
    <property type="entry name" value="LptD"/>
</dbReference>
<dbReference type="GO" id="GO:0015920">
    <property type="term" value="P:lipopolysaccharide transport"/>
    <property type="evidence" value="ECO:0007669"/>
    <property type="project" value="InterPro"/>
</dbReference>
<dbReference type="InterPro" id="IPR020889">
    <property type="entry name" value="LipoPS_assembly_LptD"/>
</dbReference>
<sequence length="770" mass="88126">MKSRFIILIFCLLLCTSGYAFAQEQVIISAPDGNGTAQAQQEWQFSADKVVAENDSEYVQAYGNVTVRSGTSYIKADFARFYQATKWIYLKGNVKAQWKGDFYDAAEAEFDLNNMVGWLKKGRVFVAKPHVYFESEFIEKHNGATYSFKDAKVTACDGDNPAWSFEAGEGDITLNGYARLWHSKFKIKGVPVAYTPYMSLPIDQKRQSGFLTPEVGSSKKMGTKVSIPYYWAINEEMDLTVYGEYLAKRGFRPGVDFRHTEDVNTKGQWRADWLYDGKTYDNAADSESVFKDEGMIRPNNNRWWIRSKYNGYVGSPDWQTIVDLDLVSDQDYLREFRSGANGYEASREGFLDEFGRDINPMDSNHRISTALVAKSWDQFAVSGLVQYDEDLRYRNDNNPGDKNPTLQKLPQLDAFAFKENLMGTPLEWEAEVSANYFWREFGMTGARFDVHPTLSMPVTAGGVTFIPRAGVRATSYLMDSYQNASSDIKRDSTQGRLIADAGITAFSEFFRVFDVGSDPVASKENIGKSSWTKMKHNIVPRLEYNWVQDDPNQKELPYFDSRDRITKSNDITFSLTNVLDRSQSTVVAGRDGEAVLESEYLEFFRFRLEQGYDIDEAGRSADLSQYERRPFSDVMGEIILTPYNYVNLTSRTWVSPYLGDVTEHENILKLFNDSYGEILFGYDYLRKIDEYKRKQESDMQIVRYAAKAYLPWGLVVGGEYRADINNSKDLEKTVSLGWNHQCFFVEFLASKTTIDERYAVNFNLVDFGVF</sequence>
<dbReference type="GO" id="GO:0043165">
    <property type="term" value="P:Gram-negative-bacterium-type cell outer membrane assembly"/>
    <property type="evidence" value="ECO:0007669"/>
    <property type="project" value="InterPro"/>
</dbReference>
<organism evidence="4 5">
    <name type="scientific">Maridesulfovibrio ferrireducens</name>
    <dbReference type="NCBI Taxonomy" id="246191"/>
    <lineage>
        <taxon>Bacteria</taxon>
        <taxon>Pseudomonadati</taxon>
        <taxon>Thermodesulfobacteriota</taxon>
        <taxon>Desulfovibrionia</taxon>
        <taxon>Desulfovibrionales</taxon>
        <taxon>Desulfovibrionaceae</taxon>
        <taxon>Maridesulfovibrio</taxon>
    </lineage>
</organism>
<evidence type="ECO:0000313" key="4">
    <source>
        <dbReference type="EMBL" id="SDK33726.1"/>
    </source>
</evidence>
<reference evidence="5" key="1">
    <citation type="submission" date="2016-10" db="EMBL/GenBank/DDBJ databases">
        <authorList>
            <person name="Varghese N."/>
            <person name="Submissions S."/>
        </authorList>
    </citation>
    <scope>NUCLEOTIDE SEQUENCE [LARGE SCALE GENOMIC DNA]</scope>
    <source>
        <strain evidence="5">DSM 16995</strain>
    </source>
</reference>
<accession>A0A1G9B2B2</accession>
<dbReference type="GO" id="GO:0009279">
    <property type="term" value="C:cell outer membrane"/>
    <property type="evidence" value="ECO:0007669"/>
    <property type="project" value="InterPro"/>
</dbReference>
<keyword evidence="1" id="KW-0732">Signal</keyword>
<evidence type="ECO:0000313" key="5">
    <source>
        <dbReference type="Proteomes" id="UP000199053"/>
    </source>
</evidence>
<dbReference type="EMBL" id="FNGA01000001">
    <property type="protein sequence ID" value="SDK33726.1"/>
    <property type="molecule type" value="Genomic_DNA"/>
</dbReference>
<dbReference type="AlphaFoldDB" id="A0A1G9B2B2"/>
<dbReference type="Pfam" id="PF19838">
    <property type="entry name" value="LptD_2"/>
    <property type="match status" value="1"/>
</dbReference>
<protein>
    <submittedName>
        <fullName evidence="4">LPS-assembly protein</fullName>
    </submittedName>
</protein>
<dbReference type="PANTHER" id="PTHR30189:SF1">
    <property type="entry name" value="LPS-ASSEMBLY PROTEIN LPTD"/>
    <property type="match status" value="1"/>
</dbReference>
<dbReference type="RefSeq" id="WP_244512162.1">
    <property type="nucleotide sequence ID" value="NZ_FNGA01000001.1"/>
</dbReference>
<dbReference type="GO" id="GO:1990351">
    <property type="term" value="C:transporter complex"/>
    <property type="evidence" value="ECO:0007669"/>
    <property type="project" value="TreeGrafter"/>
</dbReference>
<evidence type="ECO:0000256" key="1">
    <source>
        <dbReference type="SAM" id="SignalP"/>
    </source>
</evidence>
<dbReference type="Proteomes" id="UP000199053">
    <property type="component" value="Unassembled WGS sequence"/>
</dbReference>
<gene>
    <name evidence="4" type="ORF">SAMN05660337_0129</name>
</gene>
<proteinExistence type="inferred from homology"/>
<dbReference type="Pfam" id="PF04453">
    <property type="entry name" value="LptD"/>
    <property type="match status" value="1"/>
</dbReference>
<feature type="domain" description="LPS-assembly protein LptD central" evidence="3">
    <location>
        <begin position="185"/>
        <end position="258"/>
    </location>
</feature>
<dbReference type="HAMAP" id="MF_01411">
    <property type="entry name" value="LPS_assembly_LptD"/>
    <property type="match status" value="1"/>
</dbReference>
<dbReference type="InterPro" id="IPR007543">
    <property type="entry name" value="LptD_C"/>
</dbReference>
<evidence type="ECO:0000259" key="2">
    <source>
        <dbReference type="Pfam" id="PF04453"/>
    </source>
</evidence>
<dbReference type="PANTHER" id="PTHR30189">
    <property type="entry name" value="LPS-ASSEMBLY PROTEIN"/>
    <property type="match status" value="1"/>
</dbReference>
<evidence type="ECO:0000259" key="3">
    <source>
        <dbReference type="Pfam" id="PF19838"/>
    </source>
</evidence>
<name>A0A1G9B2B2_9BACT</name>
<feature type="signal peptide" evidence="1">
    <location>
        <begin position="1"/>
        <end position="22"/>
    </location>
</feature>
<dbReference type="STRING" id="246191.SAMN05660337_0129"/>